<organism evidence="5 6">
    <name type="scientific">Bradyrhizobium erythrophlei</name>
    <dbReference type="NCBI Taxonomy" id="1437360"/>
    <lineage>
        <taxon>Bacteria</taxon>
        <taxon>Pseudomonadati</taxon>
        <taxon>Pseudomonadota</taxon>
        <taxon>Alphaproteobacteria</taxon>
        <taxon>Hyphomicrobiales</taxon>
        <taxon>Nitrobacteraceae</taxon>
        <taxon>Bradyrhizobium</taxon>
    </lineage>
</organism>
<dbReference type="AlphaFoldDB" id="A0A1M7SSQ0"/>
<dbReference type="PROSITE" id="PS01124">
    <property type="entry name" value="HTH_ARAC_FAMILY_2"/>
    <property type="match status" value="1"/>
</dbReference>
<gene>
    <name evidence="5" type="ORF">SAMN05444170_0119</name>
</gene>
<dbReference type="PRINTS" id="PR00032">
    <property type="entry name" value="HTHARAC"/>
</dbReference>
<dbReference type="GO" id="GO:0003700">
    <property type="term" value="F:DNA-binding transcription factor activity"/>
    <property type="evidence" value="ECO:0007669"/>
    <property type="project" value="InterPro"/>
</dbReference>
<dbReference type="Gene3D" id="1.10.10.60">
    <property type="entry name" value="Homeodomain-like"/>
    <property type="match status" value="2"/>
</dbReference>
<dbReference type="Pfam" id="PF12833">
    <property type="entry name" value="HTH_18"/>
    <property type="match status" value="1"/>
</dbReference>
<accession>A0A1M7SSQ0</accession>
<dbReference type="SUPFAM" id="SSF46689">
    <property type="entry name" value="Homeodomain-like"/>
    <property type="match status" value="2"/>
</dbReference>
<proteinExistence type="predicted"/>
<evidence type="ECO:0000256" key="3">
    <source>
        <dbReference type="ARBA" id="ARBA00023163"/>
    </source>
</evidence>
<dbReference type="RefSeq" id="WP_083587385.1">
    <property type="nucleotide sequence ID" value="NZ_LT670849.1"/>
</dbReference>
<keyword evidence="2 5" id="KW-0238">DNA-binding</keyword>
<evidence type="ECO:0000259" key="4">
    <source>
        <dbReference type="PROSITE" id="PS01124"/>
    </source>
</evidence>
<dbReference type="InterPro" id="IPR050204">
    <property type="entry name" value="AraC_XylS_family_regulators"/>
</dbReference>
<keyword evidence="6" id="KW-1185">Reference proteome</keyword>
<feature type="domain" description="HTH araC/xylS-type" evidence="4">
    <location>
        <begin position="216"/>
        <end position="314"/>
    </location>
</feature>
<dbReference type="SMART" id="SM00342">
    <property type="entry name" value="HTH_ARAC"/>
    <property type="match status" value="1"/>
</dbReference>
<dbReference type="InterPro" id="IPR018060">
    <property type="entry name" value="HTH_AraC"/>
</dbReference>
<dbReference type="OrthoDB" id="9793400at2"/>
<keyword evidence="1" id="KW-0805">Transcription regulation</keyword>
<dbReference type="GO" id="GO:0043565">
    <property type="term" value="F:sequence-specific DNA binding"/>
    <property type="evidence" value="ECO:0007669"/>
    <property type="project" value="InterPro"/>
</dbReference>
<dbReference type="InterPro" id="IPR018062">
    <property type="entry name" value="HTH_AraC-typ_CS"/>
</dbReference>
<dbReference type="Proteomes" id="UP000184096">
    <property type="component" value="Chromosome I"/>
</dbReference>
<sequence length="319" mass="35238">MTQNADTSQYTKGAFGSNLAAHFHLKESEQVSTAWPVNNLFAITRLQSDAGLPDRTTPVPREAALLISVSILPVPLRTYELWIDGKAVDVGKAIGAPYIPSFHTQFFDLQSDPCCWTGTGFDYVHYHVPRAGLDEIAKDHGIKPVGSYRFAQGEHDIVLAQLTQYVLPLIGSRDWTNSLALDQFSLIFGAHVLKTYAGVPPLGVTKRGGLAPWQGRRATEMVRENLDGGVRLSDLARECGLSVSHFTRAFRKSFGVSPYRWLLERRIDYAKALLLTSDLPIANIALQSGFSDQSTFTRAFGRIVGDSPSRWKRSVSSRA</sequence>
<dbReference type="PANTHER" id="PTHR46796">
    <property type="entry name" value="HTH-TYPE TRANSCRIPTIONAL ACTIVATOR RHAS-RELATED"/>
    <property type="match status" value="1"/>
</dbReference>
<dbReference type="PROSITE" id="PS00041">
    <property type="entry name" value="HTH_ARAC_FAMILY_1"/>
    <property type="match status" value="1"/>
</dbReference>
<reference evidence="6" key="1">
    <citation type="submission" date="2016-11" db="EMBL/GenBank/DDBJ databases">
        <authorList>
            <person name="Varghese N."/>
            <person name="Submissions S."/>
        </authorList>
    </citation>
    <scope>NUCLEOTIDE SEQUENCE [LARGE SCALE GENOMIC DNA]</scope>
    <source>
        <strain evidence="6">GAS401</strain>
    </source>
</reference>
<evidence type="ECO:0000313" key="6">
    <source>
        <dbReference type="Proteomes" id="UP000184096"/>
    </source>
</evidence>
<evidence type="ECO:0000313" key="5">
    <source>
        <dbReference type="EMBL" id="SHN61406.1"/>
    </source>
</evidence>
<dbReference type="EMBL" id="LT670849">
    <property type="protein sequence ID" value="SHN61406.1"/>
    <property type="molecule type" value="Genomic_DNA"/>
</dbReference>
<keyword evidence="3" id="KW-0804">Transcription</keyword>
<evidence type="ECO:0000256" key="1">
    <source>
        <dbReference type="ARBA" id="ARBA00023015"/>
    </source>
</evidence>
<dbReference type="PANTHER" id="PTHR46796:SF14">
    <property type="entry name" value="TRANSCRIPTIONAL REGULATORY PROTEIN"/>
    <property type="match status" value="1"/>
</dbReference>
<dbReference type="InterPro" id="IPR020449">
    <property type="entry name" value="Tscrpt_reg_AraC-type_HTH"/>
</dbReference>
<name>A0A1M7SSQ0_9BRAD</name>
<dbReference type="InterPro" id="IPR009057">
    <property type="entry name" value="Homeodomain-like_sf"/>
</dbReference>
<protein>
    <submittedName>
        <fullName evidence="5">AraC-type DNA-binding protein</fullName>
    </submittedName>
</protein>
<evidence type="ECO:0000256" key="2">
    <source>
        <dbReference type="ARBA" id="ARBA00023125"/>
    </source>
</evidence>